<dbReference type="AlphaFoldDB" id="D1AYR6"/>
<evidence type="ECO:0000313" key="2">
    <source>
        <dbReference type="Proteomes" id="UP000002072"/>
    </source>
</evidence>
<reference evidence="1 2" key="1">
    <citation type="journal article" date="2009" name="Stand. Genomic Sci.">
        <title>Complete genome sequence of Streptobacillus moniliformis type strain (9901T).</title>
        <authorList>
            <person name="Nolan M."/>
            <person name="Gronow S."/>
            <person name="Lapidus A."/>
            <person name="Ivanova N."/>
            <person name="Copeland A."/>
            <person name="Lucas S."/>
            <person name="Del Rio T.G."/>
            <person name="Chen F."/>
            <person name="Tice H."/>
            <person name="Pitluck S."/>
            <person name="Cheng J.F."/>
            <person name="Sims D."/>
            <person name="Meincke L."/>
            <person name="Bruce D."/>
            <person name="Goodwin L."/>
            <person name="Brettin T."/>
            <person name="Han C."/>
            <person name="Detter J.C."/>
            <person name="Ovchinikova G."/>
            <person name="Pati A."/>
            <person name="Mavromatis K."/>
            <person name="Mikhailova N."/>
            <person name="Chen A."/>
            <person name="Palaniappan K."/>
            <person name="Land M."/>
            <person name="Hauser L."/>
            <person name="Chang Y.J."/>
            <person name="Jeffries C.D."/>
            <person name="Rohde M."/>
            <person name="Sproer C."/>
            <person name="Goker M."/>
            <person name="Bristow J."/>
            <person name="Eisen J.A."/>
            <person name="Markowitz V."/>
            <person name="Hugenholtz P."/>
            <person name="Kyrpides N.C."/>
            <person name="Klenk H.P."/>
            <person name="Chain P."/>
        </authorList>
    </citation>
    <scope>NUCLEOTIDE SEQUENCE [LARGE SCALE GENOMIC DNA]</scope>
    <source>
        <strain evidence="2">ATCC 14647 / DSM 12112 / NCTC 10651 / 9901</strain>
    </source>
</reference>
<proteinExistence type="predicted"/>
<name>D1AYR6_STRM9</name>
<dbReference type="HOGENOM" id="CLU_025062_0_0_0"/>
<organism evidence="1 2">
    <name type="scientific">Streptobacillus moniliformis (strain ATCC 14647 / DSM 12112 / NCTC 10651 / 9901)</name>
    <dbReference type="NCBI Taxonomy" id="519441"/>
    <lineage>
        <taxon>Bacteria</taxon>
        <taxon>Fusobacteriati</taxon>
        <taxon>Fusobacteriota</taxon>
        <taxon>Fusobacteriia</taxon>
        <taxon>Fusobacteriales</taxon>
        <taxon>Leptotrichiaceae</taxon>
        <taxon>Streptobacillus</taxon>
    </lineage>
</organism>
<dbReference type="eggNOG" id="COG3733">
    <property type="taxonomic scope" value="Bacteria"/>
</dbReference>
<gene>
    <name evidence="1" type="ordered locus">Smon_0977</name>
</gene>
<evidence type="ECO:0000313" key="1">
    <source>
        <dbReference type="EMBL" id="ACZ01442.1"/>
    </source>
</evidence>
<dbReference type="EMBL" id="CP001779">
    <property type="protein sequence ID" value="ACZ01442.1"/>
    <property type="molecule type" value="Genomic_DNA"/>
</dbReference>
<keyword evidence="2" id="KW-1185">Reference proteome</keyword>
<dbReference type="KEGG" id="smf:Smon_0977"/>
<dbReference type="Proteomes" id="UP000002072">
    <property type="component" value="Chromosome"/>
</dbReference>
<dbReference type="STRING" id="519441.Smon_0977"/>
<accession>D1AYR6</accession>
<sequence length="709" mass="80454">MGKIKMRNKLVLGILTLSSLSSLGKGFIKNLYLKNNSELRLKHEKKEVENVAMNSSESGKNEKEFTYKANNNINIGTLVGKNKDLFIFLGGQIDARDVKKDKGKITGIDGKLNVGVSYKKKVNENVEITFNSGYQYMGGMEENIKEGLKLRGLWDKKYDDDEKARKEFYHSQGLRLKNDEVLASGVLDLNYEKTKAKLGLIYSSETLVAGKGRIESFLELDQKISKLNIGINLNHKLKTDFEIVDRLGRLKGDVTLSSKLGNFEIMGKAYTNIGSIIRSYKNRTAGGEISLSYEKGGLSFKSILNHETLYDYSKNKKSYSENGEKHSQDKTEKLLYKQEFLTNLVYKDNKVEINSENKVKGKVFTNTNGTVKVDNDKYKRNGNDNNNKDFTVFSAYTKNEIEVKAGYVNLRFASRYRYNMELDDSSKLTHNHLALVGLGLTFENKTNKLNLKNSVDARYLISHSNNTNYSVISAWTDNKLDYEVNDKLRLMGELNFTSFNKVKILEKEKIEILGLGDVKGKIESKLSEKVDFVTELGLNTIILFDYKDKGKNSTQKVSSDNTQNNSNSVLTDLLLKNAYNYKGYIKNSLSYKLNKGMKITGNLGMSYISFYDSDKLYSVLKDIKRKQIDENGIVGISEDESKKINDEKKEFGEKSLEIISIQPGIEGEFKFLDDELVIKPKLGVAINLNKNINYKSTSAKATLNIDYRW</sequence>
<protein>
    <submittedName>
        <fullName evidence="1">Uncharacterized protein</fullName>
    </submittedName>
</protein>